<dbReference type="AlphaFoldDB" id="A0A4P5ZKG5"/>
<evidence type="ECO:0000256" key="1">
    <source>
        <dbReference type="SAM" id="Phobius"/>
    </source>
</evidence>
<keyword evidence="1" id="KW-1133">Transmembrane helix</keyword>
<feature type="transmembrane region" description="Helical" evidence="1">
    <location>
        <begin position="59"/>
        <end position="79"/>
    </location>
</feature>
<sequence>MDILPGNQLKVWNDQAPINKIKQREALENAYTNFVEPHVNQLIEVDAQSLPTIPVVHSGFYYVSGWLVLTLLYCVWMHWQQKK</sequence>
<reference evidence="3" key="1">
    <citation type="submission" date="2019-02" db="EMBL/GenBank/DDBJ databases">
        <title>Draft genome sequence of Planktothrix agardhii NIES-905.</title>
        <authorList>
            <person name="Yamaguchi H."/>
            <person name="Suzuki S."/>
            <person name="Kawachi M."/>
        </authorList>
    </citation>
    <scope>NUCLEOTIDE SEQUENCE [LARGE SCALE GENOMIC DNA]</scope>
    <source>
        <strain evidence="3">CCAP 1459/11A</strain>
    </source>
</reference>
<dbReference type="Proteomes" id="UP000299794">
    <property type="component" value="Unassembled WGS sequence"/>
</dbReference>
<evidence type="ECO:0000313" key="3">
    <source>
        <dbReference type="Proteomes" id="UP000299794"/>
    </source>
</evidence>
<accession>A0A4P5ZKG5</accession>
<protein>
    <submittedName>
        <fullName evidence="2">Uncharacterized protein</fullName>
    </submittedName>
</protein>
<keyword evidence="1" id="KW-0472">Membrane</keyword>
<gene>
    <name evidence="2" type="ORF">PA905_43140</name>
</gene>
<dbReference type="RefSeq" id="WP_043937914.1">
    <property type="nucleotide sequence ID" value="NZ_BJCD01000068.1"/>
</dbReference>
<proteinExistence type="predicted"/>
<comment type="caution">
    <text evidence="2">The sequence shown here is derived from an EMBL/GenBank/DDBJ whole genome shotgun (WGS) entry which is preliminary data.</text>
</comment>
<dbReference type="EMBL" id="BJCD01000068">
    <property type="protein sequence ID" value="GDZ95883.1"/>
    <property type="molecule type" value="Genomic_DNA"/>
</dbReference>
<evidence type="ECO:0000313" key="2">
    <source>
        <dbReference type="EMBL" id="GDZ95883.1"/>
    </source>
</evidence>
<keyword evidence="1" id="KW-0812">Transmembrane</keyword>
<name>A0A4P5ZKG5_PLAAG</name>
<organism evidence="2 3">
    <name type="scientific">Planktothrix agardhii CCAP 1459/11A</name>
    <dbReference type="NCBI Taxonomy" id="282420"/>
    <lineage>
        <taxon>Bacteria</taxon>
        <taxon>Bacillati</taxon>
        <taxon>Cyanobacteriota</taxon>
        <taxon>Cyanophyceae</taxon>
        <taxon>Oscillatoriophycideae</taxon>
        <taxon>Oscillatoriales</taxon>
        <taxon>Microcoleaceae</taxon>
        <taxon>Planktothrix</taxon>
    </lineage>
</organism>